<sequence>MSSGKVPRGVEVAGVDIGGMDRMAAEERLRDEIGPRLGQPIEVTGGDVTAAIEPDNAGLSMNWSETMQLVGDQPLNPITRLTSFFSTTEIAPVPQADRDQLASAVSDLAPEFDREAKEGDIRFEGSEAVPVNPVAGQRLDVDGAVDVLMRDWANGHSVALPVEVEEVGTTEEGVQLALEEVARPAVSGPLTVTGEGANAIVEPATIGELLTFTPGENGGLDHEIDREALTENLSEQLKDTEEKGQDAEIVFSGGSPSVKPSVDGRAINWETTLEPLEETILRGADRRLAAHYEDEPAEVTTEDAENLGVKEVIGEFTTGGFAPDSGQNIKRAAEQVNGAIVKPGDTFSLNGHTGPRQAAQGYVDAGIIEQGKPGRAVGGGISQFATTLYNAYYFAGLEDVRHQEHSYYISRYPMGREATVFQNPDGSSVIDVSFRNNLDHGVAIQTIWTPSDITVRIWGTKQYQVESDTGEPFDHKDPETVEVSDPECSPSAGGRGFSVTDTRVIKDLSGQEVRREPRTVHYRPQPKIECVARGGGGDAGSSAASTGG</sequence>
<accession>A0ABT1JKT5</accession>
<feature type="region of interest" description="Disordered" evidence="1">
    <location>
        <begin position="467"/>
        <end position="548"/>
    </location>
</feature>
<dbReference type="InterPro" id="IPR052913">
    <property type="entry name" value="Glycopeptide_resist_protein"/>
</dbReference>
<gene>
    <name evidence="3" type="ORF">G443_003395</name>
</gene>
<dbReference type="EMBL" id="AUBJ02000001">
    <property type="protein sequence ID" value="MCP2333125.1"/>
    <property type="molecule type" value="Genomic_DNA"/>
</dbReference>
<reference evidence="3 4" key="2">
    <citation type="submission" date="2022-06" db="EMBL/GenBank/DDBJ databases">
        <title>Genomic Encyclopedia of Type Strains, Phase I: the one thousand microbial genomes (KMG-I) project.</title>
        <authorList>
            <person name="Kyrpides N."/>
        </authorList>
    </citation>
    <scope>NUCLEOTIDE SEQUENCE [LARGE SCALE GENOMIC DNA]</scope>
    <source>
        <strain evidence="3 4">DSM 43889</strain>
    </source>
</reference>
<keyword evidence="4" id="KW-1185">Reference proteome</keyword>
<dbReference type="Pfam" id="PF04294">
    <property type="entry name" value="VanW"/>
    <property type="match status" value="1"/>
</dbReference>
<organism evidence="3 4">
    <name type="scientific">Actinoalloteichus caeruleus DSM 43889</name>
    <dbReference type="NCBI Taxonomy" id="1120930"/>
    <lineage>
        <taxon>Bacteria</taxon>
        <taxon>Bacillati</taxon>
        <taxon>Actinomycetota</taxon>
        <taxon>Actinomycetes</taxon>
        <taxon>Pseudonocardiales</taxon>
        <taxon>Pseudonocardiaceae</taxon>
        <taxon>Actinoalloteichus</taxon>
        <taxon>Actinoalloteichus cyanogriseus</taxon>
    </lineage>
</organism>
<dbReference type="PANTHER" id="PTHR35788:SF1">
    <property type="entry name" value="EXPORTED PROTEIN"/>
    <property type="match status" value="1"/>
</dbReference>
<reference evidence="3 4" key="1">
    <citation type="submission" date="2013-07" db="EMBL/GenBank/DDBJ databases">
        <authorList>
            <consortium name="DOE Joint Genome Institute"/>
            <person name="Reeve W."/>
            <person name="Huntemann M."/>
            <person name="Han J."/>
            <person name="Chen A."/>
            <person name="Kyrpides N."/>
            <person name="Mavromatis K."/>
            <person name="Markowitz V."/>
            <person name="Palaniappan K."/>
            <person name="Ivanova N."/>
            <person name="Schaumberg A."/>
            <person name="Pati A."/>
            <person name="Liolios K."/>
            <person name="Nordberg H.P."/>
            <person name="Cantor M.N."/>
            <person name="Hua S.X."/>
            <person name="Woyke T."/>
        </authorList>
    </citation>
    <scope>NUCLEOTIDE SEQUENCE [LARGE SCALE GENOMIC DNA]</scope>
    <source>
        <strain evidence="3 4">DSM 43889</strain>
    </source>
</reference>
<dbReference type="Proteomes" id="UP000791080">
    <property type="component" value="Unassembled WGS sequence"/>
</dbReference>
<proteinExistence type="predicted"/>
<name>A0ABT1JKT5_ACTCY</name>
<evidence type="ECO:0000313" key="3">
    <source>
        <dbReference type="EMBL" id="MCP2333125.1"/>
    </source>
</evidence>
<protein>
    <submittedName>
        <fullName evidence="3">Vancomycin resistance protein YoaR, contains peptidoglycan-binding and VanW domains</fullName>
    </submittedName>
</protein>
<feature type="domain" description="YoaR-like putative peptidoglycan binding" evidence="2">
    <location>
        <begin position="217"/>
        <end position="287"/>
    </location>
</feature>
<dbReference type="InterPro" id="IPR022029">
    <property type="entry name" value="YoaR-like_PG-bd"/>
</dbReference>
<comment type="caution">
    <text evidence="3">The sequence shown here is derived from an EMBL/GenBank/DDBJ whole genome shotgun (WGS) entry which is preliminary data.</text>
</comment>
<dbReference type="Pfam" id="PF12229">
    <property type="entry name" value="PG_binding_4"/>
    <property type="match status" value="1"/>
</dbReference>
<evidence type="ECO:0000256" key="1">
    <source>
        <dbReference type="SAM" id="MobiDB-lite"/>
    </source>
</evidence>
<dbReference type="PANTHER" id="PTHR35788">
    <property type="entry name" value="EXPORTED PROTEIN-RELATED"/>
    <property type="match status" value="1"/>
</dbReference>
<evidence type="ECO:0000259" key="2">
    <source>
        <dbReference type="Pfam" id="PF12229"/>
    </source>
</evidence>
<dbReference type="InterPro" id="IPR007391">
    <property type="entry name" value="Vancomycin_resist_VanW"/>
</dbReference>
<dbReference type="RefSeq" id="WP_272500049.1">
    <property type="nucleotide sequence ID" value="NZ_AUBJ02000001.1"/>
</dbReference>
<evidence type="ECO:0000313" key="4">
    <source>
        <dbReference type="Proteomes" id="UP000791080"/>
    </source>
</evidence>